<reference evidence="2 3" key="1">
    <citation type="submission" date="2024-09" db="EMBL/GenBank/DDBJ databases">
        <authorList>
            <person name="Pan X."/>
        </authorList>
    </citation>
    <scope>NUCLEOTIDE SEQUENCE [LARGE SCALE GENOMIC DNA]</scope>
    <source>
        <strain evidence="2 3">B2969</strain>
    </source>
</reference>
<feature type="transmembrane region" description="Helical" evidence="1">
    <location>
        <begin position="19"/>
        <end position="36"/>
    </location>
</feature>
<gene>
    <name evidence="2" type="ORF">ACH3VR_00580</name>
</gene>
<keyword evidence="1" id="KW-1133">Transmembrane helix</keyword>
<sequence length="80" mass="8583">MTQSGESGRPGRGWPRGRVGWIVGTIVLLVVGAIVGLVLGSIWLGLAIAAIVAIGWIMAYESWRGRTPDMYDEDDDGARL</sequence>
<protein>
    <submittedName>
        <fullName evidence="2">Uncharacterized protein</fullName>
    </submittedName>
</protein>
<proteinExistence type="predicted"/>
<evidence type="ECO:0000313" key="3">
    <source>
        <dbReference type="Proteomes" id="UP001610861"/>
    </source>
</evidence>
<dbReference type="Proteomes" id="UP001610861">
    <property type="component" value="Unassembled WGS sequence"/>
</dbReference>
<keyword evidence="1" id="KW-0472">Membrane</keyword>
<keyword evidence="3" id="KW-1185">Reference proteome</keyword>
<dbReference type="EMBL" id="JBIQWL010000001">
    <property type="protein sequence ID" value="MFH8248846.1"/>
    <property type="molecule type" value="Genomic_DNA"/>
</dbReference>
<feature type="transmembrane region" description="Helical" evidence="1">
    <location>
        <begin position="42"/>
        <end position="60"/>
    </location>
</feature>
<evidence type="ECO:0000313" key="2">
    <source>
        <dbReference type="EMBL" id="MFH8248846.1"/>
    </source>
</evidence>
<organism evidence="2 3">
    <name type="scientific">Microbacterium alkaliflavum</name>
    <dbReference type="NCBI Taxonomy" id="3248839"/>
    <lineage>
        <taxon>Bacteria</taxon>
        <taxon>Bacillati</taxon>
        <taxon>Actinomycetota</taxon>
        <taxon>Actinomycetes</taxon>
        <taxon>Micrococcales</taxon>
        <taxon>Microbacteriaceae</taxon>
        <taxon>Microbacterium</taxon>
    </lineage>
</organism>
<dbReference type="RefSeq" id="WP_396638806.1">
    <property type="nucleotide sequence ID" value="NZ_JBIQWL010000001.1"/>
</dbReference>
<keyword evidence="1" id="KW-0812">Transmembrane</keyword>
<name>A0ABW7Q1Z6_9MICO</name>
<comment type="caution">
    <text evidence="2">The sequence shown here is derived from an EMBL/GenBank/DDBJ whole genome shotgun (WGS) entry which is preliminary data.</text>
</comment>
<accession>A0ABW7Q1Z6</accession>
<evidence type="ECO:0000256" key="1">
    <source>
        <dbReference type="SAM" id="Phobius"/>
    </source>
</evidence>